<feature type="region of interest" description="Disordered" evidence="4">
    <location>
        <begin position="708"/>
        <end position="728"/>
    </location>
</feature>
<feature type="domain" description="Glycosyl hydrolase family 13 catalytic" evidence="5">
    <location>
        <begin position="162"/>
        <end position="575"/>
    </location>
</feature>
<dbReference type="Pfam" id="PF00128">
    <property type="entry name" value="Alpha-amylase"/>
    <property type="match status" value="2"/>
</dbReference>
<keyword evidence="3 6" id="KW-0326">Glycosidase</keyword>
<dbReference type="Gene3D" id="3.20.20.80">
    <property type="entry name" value="Glycosidases"/>
    <property type="match status" value="1"/>
</dbReference>
<dbReference type="InterPro" id="IPR014756">
    <property type="entry name" value="Ig_E-set"/>
</dbReference>
<name>A0A841GVZ0_9BACT</name>
<dbReference type="PANTHER" id="PTHR43002">
    <property type="entry name" value="GLYCOGEN DEBRANCHING ENZYME"/>
    <property type="match status" value="1"/>
</dbReference>
<gene>
    <name evidence="6" type="ORF">HNQ61_001270</name>
</gene>
<dbReference type="CDD" id="cd02856">
    <property type="entry name" value="E_set_GDE_Isoamylase_N"/>
    <property type="match status" value="1"/>
</dbReference>
<evidence type="ECO:0000313" key="6">
    <source>
        <dbReference type="EMBL" id="MBB6069653.1"/>
    </source>
</evidence>
<comment type="similarity">
    <text evidence="1">Belongs to the glycosyl hydrolase 13 family.</text>
</comment>
<dbReference type="InterPro" id="IPR013783">
    <property type="entry name" value="Ig-like_fold"/>
</dbReference>
<protein>
    <submittedName>
        <fullName evidence="6">Glycogen operon protein</fullName>
        <ecNumber evidence="6">3.2.1.-</ecNumber>
    </submittedName>
</protein>
<dbReference type="InterPro" id="IPR017853">
    <property type="entry name" value="GH"/>
</dbReference>
<dbReference type="InterPro" id="IPR013780">
    <property type="entry name" value="Glyco_hydro_b"/>
</dbReference>
<dbReference type="RefSeq" id="WP_170036298.1">
    <property type="nucleotide sequence ID" value="NZ_JABDTL010000002.1"/>
</dbReference>
<dbReference type="SUPFAM" id="SSF81296">
    <property type="entry name" value="E set domains"/>
    <property type="match status" value="1"/>
</dbReference>
<dbReference type="GO" id="GO:0004135">
    <property type="term" value="F:amylo-alpha-1,6-glucosidase activity"/>
    <property type="evidence" value="ECO:0007669"/>
    <property type="project" value="InterPro"/>
</dbReference>
<comment type="caution">
    <text evidence="6">The sequence shown here is derived from an EMBL/GenBank/DDBJ whole genome shotgun (WGS) entry which is preliminary data.</text>
</comment>
<dbReference type="NCBIfam" id="TIGR02100">
    <property type="entry name" value="glgX_debranch"/>
    <property type="match status" value="1"/>
</dbReference>
<dbReference type="SUPFAM" id="SSF51445">
    <property type="entry name" value="(Trans)glycosidases"/>
    <property type="match status" value="1"/>
</dbReference>
<evidence type="ECO:0000313" key="7">
    <source>
        <dbReference type="Proteomes" id="UP000582837"/>
    </source>
</evidence>
<evidence type="ECO:0000256" key="4">
    <source>
        <dbReference type="SAM" id="MobiDB-lite"/>
    </source>
</evidence>
<evidence type="ECO:0000256" key="2">
    <source>
        <dbReference type="ARBA" id="ARBA00022801"/>
    </source>
</evidence>
<dbReference type="Gene3D" id="2.60.40.10">
    <property type="entry name" value="Immunoglobulins"/>
    <property type="match status" value="1"/>
</dbReference>
<dbReference type="EMBL" id="JACHIA010000003">
    <property type="protein sequence ID" value="MBB6069653.1"/>
    <property type="molecule type" value="Genomic_DNA"/>
</dbReference>
<dbReference type="InterPro" id="IPR006047">
    <property type="entry name" value="GH13_cat_dom"/>
</dbReference>
<dbReference type="Pfam" id="PF02922">
    <property type="entry name" value="CBM_48"/>
    <property type="match status" value="1"/>
</dbReference>
<dbReference type="GO" id="GO:0005980">
    <property type="term" value="P:glycogen catabolic process"/>
    <property type="evidence" value="ECO:0007669"/>
    <property type="project" value="InterPro"/>
</dbReference>
<evidence type="ECO:0000256" key="3">
    <source>
        <dbReference type="ARBA" id="ARBA00023295"/>
    </source>
</evidence>
<dbReference type="AlphaFoldDB" id="A0A841GVZ0"/>
<accession>A0A841GVZ0</accession>
<sequence>MDIRVLPGRRSPLGATWDGEGVNFALFSETATGVEVCLYDIGDPTHETARVRLREVTAHVWHGYIPGLKPGQLYGFRVDGAYDPSNGLRFNATKLVLDPYAKAVAGKVDWDHPVFAYALGGEEGDLARDDRDSAQGMPKGVVIDDQYDWEGDRPLRTPWHRTVIYEAHVKGLTMRHPDVPEELRGTYAGLAHPSIVKHLQELGVTALELLPVHDFVDDSYLKDKGLTNYWGYNTLNFFAPDARYSGSGDRGGQVNEFRDMVKAMHRAGIEVILDVVYNHTAEGNHLGPTLSFKGIDNEAYYRLMPEKRFYMDYTGTGNSINARHPQVIKLVNDSLRWWVQEMHVDGFRFDLASTLAREEHAVDRLSSFFDVIHQDPVLSEVKLIAEPWDIGEGGYQVGNFPVLWTEWNGKYRDAVRSYWRGEPSTVAELAYRLTGSSDLYGEDGRQAYASINFITAHDGFTLHDLTAYDSKHNEANGEDNRDGHDHNISLNFGVEGPTDDPEIIAQREKQKRNFLAMLLLSQGVPMICGGDEIGRTQSGNNNAYCQDNEISWLDWELDDQRRDLLEFTKQVATLRREHPIFRRRRFFQGHKIRGSELEDVSWLRPDGQEMDDDDWNAPLERAFGMMLGGDAMMEWDDAGERVYDDTFLLLFNGAPEPAEFVLPATPVQARWESVIDTAHSAADQPRDTLDVGQAIELPGRSLRVMRRVAPDGGPAGAHSDAESEAAAA</sequence>
<proteinExistence type="inferred from homology"/>
<keyword evidence="7" id="KW-1185">Reference proteome</keyword>
<dbReference type="InterPro" id="IPR011837">
    <property type="entry name" value="Glycogen_debranch_GlgX"/>
</dbReference>
<dbReference type="InterPro" id="IPR004193">
    <property type="entry name" value="Glyco_hydro_13_N"/>
</dbReference>
<dbReference type="SUPFAM" id="SSF51011">
    <property type="entry name" value="Glycosyl hydrolase domain"/>
    <property type="match status" value="1"/>
</dbReference>
<evidence type="ECO:0000259" key="5">
    <source>
        <dbReference type="SMART" id="SM00642"/>
    </source>
</evidence>
<dbReference type="EC" id="3.2.1.-" evidence="6"/>
<dbReference type="SMART" id="SM00642">
    <property type="entry name" value="Aamy"/>
    <property type="match status" value="1"/>
</dbReference>
<evidence type="ECO:0000256" key="1">
    <source>
        <dbReference type="ARBA" id="ARBA00008061"/>
    </source>
</evidence>
<dbReference type="InterPro" id="IPR044505">
    <property type="entry name" value="GlgX_Isoamylase_N_E_set"/>
</dbReference>
<organism evidence="6 7">
    <name type="scientific">Longimicrobium terrae</name>
    <dbReference type="NCBI Taxonomy" id="1639882"/>
    <lineage>
        <taxon>Bacteria</taxon>
        <taxon>Pseudomonadati</taxon>
        <taxon>Gemmatimonadota</taxon>
        <taxon>Longimicrobiia</taxon>
        <taxon>Longimicrobiales</taxon>
        <taxon>Longimicrobiaceae</taxon>
        <taxon>Longimicrobium</taxon>
    </lineage>
</organism>
<dbReference type="Gene3D" id="2.60.40.1180">
    <property type="entry name" value="Golgi alpha-mannosidase II"/>
    <property type="match status" value="1"/>
</dbReference>
<keyword evidence="2 6" id="KW-0378">Hydrolase</keyword>
<reference evidence="6 7" key="1">
    <citation type="submission" date="2020-08" db="EMBL/GenBank/DDBJ databases">
        <title>Genomic Encyclopedia of Type Strains, Phase IV (KMG-IV): sequencing the most valuable type-strain genomes for metagenomic binning, comparative biology and taxonomic classification.</title>
        <authorList>
            <person name="Goeker M."/>
        </authorList>
    </citation>
    <scope>NUCLEOTIDE SEQUENCE [LARGE SCALE GENOMIC DNA]</scope>
    <source>
        <strain evidence="6 7">DSM 29007</strain>
    </source>
</reference>
<dbReference type="Proteomes" id="UP000582837">
    <property type="component" value="Unassembled WGS sequence"/>
</dbReference>
<dbReference type="CDD" id="cd11326">
    <property type="entry name" value="AmyAc_Glg_debranch"/>
    <property type="match status" value="1"/>
</dbReference>